<proteinExistence type="predicted"/>
<organism evidence="3 4">
    <name type="scientific">Candidatus Woesebacteria bacterium GW2011_GWB1_45_5</name>
    <dbReference type="NCBI Taxonomy" id="1618581"/>
    <lineage>
        <taxon>Bacteria</taxon>
        <taxon>Candidatus Woeseibacteriota</taxon>
    </lineage>
</organism>
<dbReference type="Proteomes" id="UP000034329">
    <property type="component" value="Unassembled WGS sequence"/>
</dbReference>
<evidence type="ECO:0000259" key="2">
    <source>
        <dbReference type="PROSITE" id="PS50056"/>
    </source>
</evidence>
<sequence length="155" mass="17409">MKDNGHIFDYSAITDNIYIGSDLCKGMVCPVHGPEFEKLGILVELNLSAEKKEIPPDGIDVYAWIPTGDKHAPTQDQLDLGTALVDEAVKKEKKIYIHCKNGHGRGPTIVAAYLIRYQGKLVDEAIEYITEKRGETHLEGVQKEALRTFLERWSK</sequence>
<name>A0A0G1QNH7_9BACT</name>
<comment type="caution">
    <text evidence="3">The sequence shown here is derived from an EMBL/GenBank/DDBJ whole genome shotgun (WGS) entry which is preliminary data.</text>
</comment>
<feature type="domain" description="Tyrosine-protein phosphatase" evidence="1">
    <location>
        <begin position="9"/>
        <end position="155"/>
    </location>
</feature>
<dbReference type="PROSITE" id="PS50056">
    <property type="entry name" value="TYR_PHOSPHATASE_2"/>
    <property type="match status" value="1"/>
</dbReference>
<gene>
    <name evidence="3" type="ORF">UX13_C0018G0009</name>
</gene>
<dbReference type="PROSITE" id="PS50054">
    <property type="entry name" value="TYR_PHOSPHATASE_DUAL"/>
    <property type="match status" value="1"/>
</dbReference>
<dbReference type="InterPro" id="IPR029021">
    <property type="entry name" value="Prot-tyrosine_phosphatase-like"/>
</dbReference>
<dbReference type="InterPro" id="IPR000340">
    <property type="entry name" value="Dual-sp_phosphatase_cat-dom"/>
</dbReference>
<evidence type="ECO:0000259" key="1">
    <source>
        <dbReference type="PROSITE" id="PS50054"/>
    </source>
</evidence>
<dbReference type="SUPFAM" id="SSF52799">
    <property type="entry name" value="(Phosphotyrosine protein) phosphatases II"/>
    <property type="match status" value="1"/>
</dbReference>
<dbReference type="EMBL" id="LCLA01000018">
    <property type="protein sequence ID" value="KKU10175.1"/>
    <property type="molecule type" value="Genomic_DNA"/>
</dbReference>
<reference evidence="3 4" key="1">
    <citation type="journal article" date="2015" name="Nature">
        <title>rRNA introns, odd ribosomes, and small enigmatic genomes across a large radiation of phyla.</title>
        <authorList>
            <person name="Brown C.T."/>
            <person name="Hug L.A."/>
            <person name="Thomas B.C."/>
            <person name="Sharon I."/>
            <person name="Castelle C.J."/>
            <person name="Singh A."/>
            <person name="Wilkins M.J."/>
            <person name="Williams K.H."/>
            <person name="Banfield J.F."/>
        </authorList>
    </citation>
    <scope>NUCLEOTIDE SEQUENCE [LARGE SCALE GENOMIC DNA]</scope>
</reference>
<dbReference type="PANTHER" id="PTHR46274">
    <property type="entry name" value="PHOSPHATIDYLINOSITOL PHOSPHATASE"/>
    <property type="match status" value="1"/>
</dbReference>
<accession>A0A0G1QNH7</accession>
<dbReference type="SMART" id="SM00195">
    <property type="entry name" value="DSPc"/>
    <property type="match status" value="1"/>
</dbReference>
<dbReference type="Pfam" id="PF00782">
    <property type="entry name" value="DSPc"/>
    <property type="match status" value="1"/>
</dbReference>
<evidence type="ECO:0000313" key="4">
    <source>
        <dbReference type="Proteomes" id="UP000034329"/>
    </source>
</evidence>
<dbReference type="InterPro" id="IPR020422">
    <property type="entry name" value="TYR_PHOSPHATASE_DUAL_dom"/>
</dbReference>
<protein>
    <recommendedName>
        <fullName evidence="5">Dual specificity protein phosphatase</fullName>
    </recommendedName>
</protein>
<dbReference type="Gene3D" id="3.90.190.10">
    <property type="entry name" value="Protein tyrosine phosphatase superfamily"/>
    <property type="match status" value="1"/>
</dbReference>
<dbReference type="PANTHER" id="PTHR46274:SF6">
    <property type="entry name" value="TYR_PHOSPHATASE_2 DOMAIN-CONTAINING PROTEIN"/>
    <property type="match status" value="1"/>
</dbReference>
<feature type="domain" description="Tyrosine specific protein phosphatases" evidence="2">
    <location>
        <begin position="75"/>
        <end position="133"/>
    </location>
</feature>
<evidence type="ECO:0008006" key="5">
    <source>
        <dbReference type="Google" id="ProtNLM"/>
    </source>
</evidence>
<dbReference type="AlphaFoldDB" id="A0A0G1QNH7"/>
<dbReference type="InterPro" id="IPR000387">
    <property type="entry name" value="Tyr_Pase_dom"/>
</dbReference>
<evidence type="ECO:0000313" key="3">
    <source>
        <dbReference type="EMBL" id="KKU10175.1"/>
    </source>
</evidence>